<gene>
    <name evidence="2" type="ORF">PHYPSEUDO_013049</name>
</gene>
<evidence type="ECO:0000313" key="2">
    <source>
        <dbReference type="EMBL" id="KAG7376598.1"/>
    </source>
</evidence>
<organism evidence="2 3">
    <name type="scientific">Phytophthora pseudosyringae</name>
    <dbReference type="NCBI Taxonomy" id="221518"/>
    <lineage>
        <taxon>Eukaryota</taxon>
        <taxon>Sar</taxon>
        <taxon>Stramenopiles</taxon>
        <taxon>Oomycota</taxon>
        <taxon>Peronosporomycetes</taxon>
        <taxon>Peronosporales</taxon>
        <taxon>Peronosporaceae</taxon>
        <taxon>Phytophthora</taxon>
    </lineage>
</organism>
<comment type="caution">
    <text evidence="2">The sequence shown here is derived from an EMBL/GenBank/DDBJ whole genome shotgun (WGS) entry which is preliminary data.</text>
</comment>
<dbReference type="Proteomes" id="UP000694044">
    <property type="component" value="Unassembled WGS sequence"/>
</dbReference>
<proteinExistence type="predicted"/>
<name>A0A8T1V914_9STRA</name>
<protein>
    <submittedName>
        <fullName evidence="2">Uncharacterized protein</fullName>
    </submittedName>
</protein>
<dbReference type="OrthoDB" id="128901at2759"/>
<reference evidence="2" key="1">
    <citation type="submission" date="2021-02" db="EMBL/GenBank/DDBJ databases">
        <authorList>
            <person name="Palmer J.M."/>
        </authorList>
    </citation>
    <scope>NUCLEOTIDE SEQUENCE</scope>
    <source>
        <strain evidence="2">SCRP734</strain>
    </source>
</reference>
<accession>A0A8T1V914</accession>
<feature type="region of interest" description="Disordered" evidence="1">
    <location>
        <begin position="1"/>
        <end position="20"/>
    </location>
</feature>
<dbReference type="AlphaFoldDB" id="A0A8T1V914"/>
<dbReference type="EMBL" id="JAGDFM010000659">
    <property type="protein sequence ID" value="KAG7376598.1"/>
    <property type="molecule type" value="Genomic_DNA"/>
</dbReference>
<evidence type="ECO:0000313" key="3">
    <source>
        <dbReference type="Proteomes" id="UP000694044"/>
    </source>
</evidence>
<evidence type="ECO:0000256" key="1">
    <source>
        <dbReference type="SAM" id="MobiDB-lite"/>
    </source>
</evidence>
<keyword evidence="3" id="KW-1185">Reference proteome</keyword>
<sequence>MATESLASDDGGQIARQEAGFTEELPSLPFMHKYKNGKYYYVRKYYDEYYQIVMEMLNAGERFVTVTGTPGIGKSVFYAYFFQCFRKEVGNTWTIAMSFCDEP</sequence>